<gene>
    <name evidence="3" type="ORF">CWATWH0003_3505</name>
</gene>
<name>G5J7R9_CROWT</name>
<dbReference type="Gene3D" id="3.40.50.2000">
    <property type="entry name" value="Glycogen Phosphorylase B"/>
    <property type="match status" value="2"/>
</dbReference>
<sequence length="337" mass="38424">MVAPNAPLEGCTINKVNVIRGIKDIHINRVERVTKSLYQTYKTAKDLDADLYHFHDPELIPVGLSLKNKGKKVIYDVHEDLPRQTLSKDYIPQGIRTITSFGLERIENFAVKYFDALVTATPHIRDRFLKLGCHAVDINNYPIISELHIPNLDWQEKEKAVCYVGGITEIRGIFTMIEAMSQVDGALLLGGNFFYSQEQEQAKKMKGWSNVKELGYLNRMEVGQTLAKSMAGLVVLHPTMNYLDSLPVKMFEYMSAGLPVIASNFPLWKEIIEGNNCGICVDPLDTKEISQAIQWIFEHPQEAQKMGKNARRAVENKYNWENEAKKLLSLYERFLKS</sequence>
<keyword evidence="1" id="KW-0808">Transferase</keyword>
<dbReference type="GO" id="GO:0009103">
    <property type="term" value="P:lipopolysaccharide biosynthetic process"/>
    <property type="evidence" value="ECO:0007669"/>
    <property type="project" value="TreeGrafter"/>
</dbReference>
<organism evidence="3 4">
    <name type="scientific">Crocosphaera watsonii WH 0003</name>
    <dbReference type="NCBI Taxonomy" id="423471"/>
    <lineage>
        <taxon>Bacteria</taxon>
        <taxon>Bacillati</taxon>
        <taxon>Cyanobacteriota</taxon>
        <taxon>Cyanophyceae</taxon>
        <taxon>Oscillatoriophycideae</taxon>
        <taxon>Chroococcales</taxon>
        <taxon>Aphanothecaceae</taxon>
        <taxon>Crocosphaera</taxon>
    </lineage>
</organism>
<dbReference type="SUPFAM" id="SSF53756">
    <property type="entry name" value="UDP-Glycosyltransferase/glycogen phosphorylase"/>
    <property type="match status" value="1"/>
</dbReference>
<dbReference type="InterPro" id="IPR001296">
    <property type="entry name" value="Glyco_trans_1"/>
</dbReference>
<dbReference type="Proteomes" id="UP000003477">
    <property type="component" value="Unassembled WGS sequence"/>
</dbReference>
<proteinExistence type="predicted"/>
<protein>
    <submittedName>
        <fullName evidence="3">WblG protein</fullName>
    </submittedName>
</protein>
<evidence type="ECO:0000259" key="2">
    <source>
        <dbReference type="Pfam" id="PF00534"/>
    </source>
</evidence>
<dbReference type="PANTHER" id="PTHR46401:SF2">
    <property type="entry name" value="GLYCOSYLTRANSFERASE WBBK-RELATED"/>
    <property type="match status" value="1"/>
</dbReference>
<comment type="caution">
    <text evidence="3">The sequence shown here is derived from an EMBL/GenBank/DDBJ whole genome shotgun (WGS) entry which is preliminary data.</text>
</comment>
<dbReference type="PANTHER" id="PTHR46401">
    <property type="entry name" value="GLYCOSYLTRANSFERASE WBBK-RELATED"/>
    <property type="match status" value="1"/>
</dbReference>
<dbReference type="GO" id="GO:0016757">
    <property type="term" value="F:glycosyltransferase activity"/>
    <property type="evidence" value="ECO:0007669"/>
    <property type="project" value="InterPro"/>
</dbReference>
<dbReference type="AlphaFoldDB" id="G5J7R9"/>
<dbReference type="Pfam" id="PF00534">
    <property type="entry name" value="Glycos_transf_1"/>
    <property type="match status" value="1"/>
</dbReference>
<evidence type="ECO:0000313" key="3">
    <source>
        <dbReference type="EMBL" id="EHJ11753.1"/>
    </source>
</evidence>
<evidence type="ECO:0000313" key="4">
    <source>
        <dbReference type="Proteomes" id="UP000003477"/>
    </source>
</evidence>
<dbReference type="EMBL" id="AESD01000523">
    <property type="protein sequence ID" value="EHJ11753.1"/>
    <property type="molecule type" value="Genomic_DNA"/>
</dbReference>
<reference evidence="3 4" key="1">
    <citation type="journal article" date="2011" name="Front. Microbiol.">
        <title>Two Strains of Crocosphaera watsonii with Highly Conserved Genomes are Distinguished by Strain-Specific Features.</title>
        <authorList>
            <person name="Bench S.R."/>
            <person name="Ilikchyan I.N."/>
            <person name="Tripp H.J."/>
            <person name="Zehr J.P."/>
        </authorList>
    </citation>
    <scope>NUCLEOTIDE SEQUENCE [LARGE SCALE GENOMIC DNA]</scope>
    <source>
        <strain evidence="3 4">WH 0003</strain>
    </source>
</reference>
<evidence type="ECO:0000256" key="1">
    <source>
        <dbReference type="ARBA" id="ARBA00022679"/>
    </source>
</evidence>
<dbReference type="CDD" id="cd03794">
    <property type="entry name" value="GT4_WbuB-like"/>
    <property type="match status" value="1"/>
</dbReference>
<feature type="domain" description="Glycosyl transferase family 1" evidence="2">
    <location>
        <begin position="150"/>
        <end position="312"/>
    </location>
</feature>
<accession>G5J7R9</accession>
<dbReference type="PATRIC" id="fig|423471.3.peg.3287"/>